<accession>A0A5B7E8W5</accession>
<feature type="compositionally biased region" description="Polar residues" evidence="1">
    <location>
        <begin position="1"/>
        <end position="12"/>
    </location>
</feature>
<dbReference type="EMBL" id="VSRR010002272">
    <property type="protein sequence ID" value="MPC30530.1"/>
    <property type="molecule type" value="Genomic_DNA"/>
</dbReference>
<evidence type="ECO:0000313" key="2">
    <source>
        <dbReference type="EMBL" id="MPC30530.1"/>
    </source>
</evidence>
<keyword evidence="3" id="KW-1185">Reference proteome</keyword>
<gene>
    <name evidence="2" type="ORF">E2C01_023798</name>
</gene>
<feature type="region of interest" description="Disordered" evidence="1">
    <location>
        <begin position="1"/>
        <end position="55"/>
    </location>
</feature>
<feature type="compositionally biased region" description="Polar residues" evidence="1">
    <location>
        <begin position="31"/>
        <end position="48"/>
    </location>
</feature>
<sequence>MDGSGQRHSLTVSDVPRGMDGCITDDGANESLVTPATRGSHSEPSSSELKWRSGAGEACPAWHDSHAVTSDSAWSSLTYEWWLQRQSNGYTHYTPAAAQRRRHHHRHHLPSQSRPHPLAHFGVRHHVKDTQASRDGHALLAAPHSPSFGLHLLS</sequence>
<reference evidence="2 3" key="1">
    <citation type="submission" date="2019-05" db="EMBL/GenBank/DDBJ databases">
        <title>Another draft genome of Portunus trituberculatus and its Hox gene families provides insights of decapod evolution.</title>
        <authorList>
            <person name="Jeong J.-H."/>
            <person name="Song I."/>
            <person name="Kim S."/>
            <person name="Choi T."/>
            <person name="Kim D."/>
            <person name="Ryu S."/>
            <person name="Kim W."/>
        </authorList>
    </citation>
    <scope>NUCLEOTIDE SEQUENCE [LARGE SCALE GENOMIC DNA]</scope>
    <source>
        <tissue evidence="2">Muscle</tissue>
    </source>
</reference>
<evidence type="ECO:0000256" key="1">
    <source>
        <dbReference type="SAM" id="MobiDB-lite"/>
    </source>
</evidence>
<comment type="caution">
    <text evidence="2">The sequence shown here is derived from an EMBL/GenBank/DDBJ whole genome shotgun (WGS) entry which is preliminary data.</text>
</comment>
<dbReference type="AlphaFoldDB" id="A0A5B7E8W5"/>
<dbReference type="Proteomes" id="UP000324222">
    <property type="component" value="Unassembled WGS sequence"/>
</dbReference>
<protein>
    <submittedName>
        <fullName evidence="2">Uncharacterized protein</fullName>
    </submittedName>
</protein>
<name>A0A5B7E8W5_PORTR</name>
<organism evidence="2 3">
    <name type="scientific">Portunus trituberculatus</name>
    <name type="common">Swimming crab</name>
    <name type="synonym">Neptunus trituberculatus</name>
    <dbReference type="NCBI Taxonomy" id="210409"/>
    <lineage>
        <taxon>Eukaryota</taxon>
        <taxon>Metazoa</taxon>
        <taxon>Ecdysozoa</taxon>
        <taxon>Arthropoda</taxon>
        <taxon>Crustacea</taxon>
        <taxon>Multicrustacea</taxon>
        <taxon>Malacostraca</taxon>
        <taxon>Eumalacostraca</taxon>
        <taxon>Eucarida</taxon>
        <taxon>Decapoda</taxon>
        <taxon>Pleocyemata</taxon>
        <taxon>Brachyura</taxon>
        <taxon>Eubrachyura</taxon>
        <taxon>Portunoidea</taxon>
        <taxon>Portunidae</taxon>
        <taxon>Portuninae</taxon>
        <taxon>Portunus</taxon>
    </lineage>
</organism>
<proteinExistence type="predicted"/>
<evidence type="ECO:0000313" key="3">
    <source>
        <dbReference type="Proteomes" id="UP000324222"/>
    </source>
</evidence>